<feature type="transmembrane region" description="Helical" evidence="6">
    <location>
        <begin position="405"/>
        <end position="429"/>
    </location>
</feature>
<comment type="caution">
    <text evidence="7">The sequence shown here is derived from an EMBL/GenBank/DDBJ whole genome shotgun (WGS) entry which is preliminary data.</text>
</comment>
<dbReference type="InterPro" id="IPR001046">
    <property type="entry name" value="NRAMP_fam"/>
</dbReference>
<feature type="compositionally biased region" description="Basic and acidic residues" evidence="5">
    <location>
        <begin position="77"/>
        <end position="87"/>
    </location>
</feature>
<sequence length="653" mass="69832">MNKTSRTDEPYVGDGYNQSPNAMSNDLVTNQDLNGIANDREQRGRGGRNLRDTGQIEIEENTTTRDVDPLGDDDDDGKTPELSRRDIGQPPPPPPPPANPLVSERRSLDHPRESLLEKLRYIVVTFGKFVGPGFLVSVAYIDPGNYSTDIVAGASYRFRLLFVVLMSNLIAIFLQSLSIKLGTVTGLNLAEACRAFLPRWLNYFLYFMAEAAIIATDIAEVIGTAIALNLLIPQLPLVAGCALSILDVMVILIFYKPQGSMKGLRLFEFFVMLLVLAVVICFCLQLSLIENTTPGEVFQGYLPSSAVAESQGLLQSCGILGATVMPHSLYLGSGIVQSRLRNYDETHDLLPPSNEGREGVRPGSVSHSILQDGKHKSGEDTIKTRYVPSLAAIQHSLKYSYAETALSLFTFALFVNSAILIVAGASLYGNPDALEADIFGIHALLSSSISPAAGTIFALALLFSGVSAGVVCTISGQMVCEGALRWRVRPWLRRLVTRSVSITPSIIIAGAAGRVKLNAALNGSQVALSVALPFVSAPLIYFTCCKRHMRVLPGAARYVVETGSMGMRLAQSPRIAVDGDAGDDGNNDRDNADAEEGEGGVQLGAGGANADTAGTPAAVCMANNWFTTALGIAIWLLIVVMNVANLVLLGVEG</sequence>
<evidence type="ECO:0000256" key="5">
    <source>
        <dbReference type="SAM" id="MobiDB-lite"/>
    </source>
</evidence>
<gene>
    <name evidence="7" type="primary">SMF3</name>
    <name evidence="7" type="ORF">SLS62_001617</name>
</gene>
<evidence type="ECO:0000313" key="8">
    <source>
        <dbReference type="Proteomes" id="UP001320420"/>
    </source>
</evidence>
<feature type="transmembrane region" description="Helical" evidence="6">
    <location>
        <begin position="312"/>
        <end position="331"/>
    </location>
</feature>
<dbReference type="Pfam" id="PF01566">
    <property type="entry name" value="Nramp"/>
    <property type="match status" value="2"/>
</dbReference>
<protein>
    <submittedName>
        <fullName evidence="7">NRAMP-like transporter smf-3</fullName>
    </submittedName>
</protein>
<feature type="transmembrane region" description="Helical" evidence="6">
    <location>
        <begin position="121"/>
        <end position="141"/>
    </location>
</feature>
<dbReference type="NCBIfam" id="TIGR01197">
    <property type="entry name" value="nramp"/>
    <property type="match status" value="1"/>
</dbReference>
<feature type="transmembrane region" description="Helical" evidence="6">
    <location>
        <begin position="234"/>
        <end position="255"/>
    </location>
</feature>
<proteinExistence type="predicted"/>
<evidence type="ECO:0000256" key="3">
    <source>
        <dbReference type="ARBA" id="ARBA00022989"/>
    </source>
</evidence>
<dbReference type="GO" id="GO:0015086">
    <property type="term" value="F:cadmium ion transmembrane transporter activity"/>
    <property type="evidence" value="ECO:0007669"/>
    <property type="project" value="TreeGrafter"/>
</dbReference>
<dbReference type="PANTHER" id="PTHR11706">
    <property type="entry name" value="SOLUTE CARRIER PROTEIN FAMILY 11 MEMBER"/>
    <property type="match status" value="1"/>
</dbReference>
<dbReference type="GO" id="GO:0034755">
    <property type="term" value="P:iron ion transmembrane transport"/>
    <property type="evidence" value="ECO:0007669"/>
    <property type="project" value="TreeGrafter"/>
</dbReference>
<evidence type="ECO:0000256" key="1">
    <source>
        <dbReference type="ARBA" id="ARBA00004141"/>
    </source>
</evidence>
<keyword evidence="8" id="KW-1185">Reference proteome</keyword>
<dbReference type="Proteomes" id="UP001320420">
    <property type="component" value="Unassembled WGS sequence"/>
</dbReference>
<comment type="subcellular location">
    <subcellularLocation>
        <location evidence="1">Membrane</location>
        <topology evidence="1">Multi-pass membrane protein</topology>
    </subcellularLocation>
</comment>
<feature type="transmembrane region" description="Helical" evidence="6">
    <location>
        <begin position="525"/>
        <end position="544"/>
    </location>
</feature>
<keyword evidence="4 6" id="KW-0472">Membrane</keyword>
<evidence type="ECO:0000313" key="7">
    <source>
        <dbReference type="EMBL" id="KAK7756391.1"/>
    </source>
</evidence>
<dbReference type="GO" id="GO:0005886">
    <property type="term" value="C:plasma membrane"/>
    <property type="evidence" value="ECO:0007669"/>
    <property type="project" value="TreeGrafter"/>
</dbReference>
<feature type="transmembrane region" description="Helical" evidence="6">
    <location>
        <begin position="161"/>
        <end position="182"/>
    </location>
</feature>
<feature type="compositionally biased region" description="Polar residues" evidence="5">
    <location>
        <begin position="16"/>
        <end position="33"/>
    </location>
</feature>
<feature type="transmembrane region" description="Helical" evidence="6">
    <location>
        <begin position="267"/>
        <end position="289"/>
    </location>
</feature>
<evidence type="ECO:0000256" key="2">
    <source>
        <dbReference type="ARBA" id="ARBA00022692"/>
    </source>
</evidence>
<evidence type="ECO:0000256" key="6">
    <source>
        <dbReference type="SAM" id="Phobius"/>
    </source>
</evidence>
<dbReference type="NCBIfam" id="NF037982">
    <property type="entry name" value="Nramp_1"/>
    <property type="match status" value="1"/>
</dbReference>
<feature type="transmembrane region" description="Helical" evidence="6">
    <location>
        <begin position="495"/>
        <end position="513"/>
    </location>
</feature>
<keyword evidence="3 6" id="KW-1133">Transmembrane helix</keyword>
<feature type="region of interest" description="Disordered" evidence="5">
    <location>
        <begin position="350"/>
        <end position="377"/>
    </location>
</feature>
<accession>A0AAN9UZK9</accession>
<feature type="transmembrane region" description="Helical" evidence="6">
    <location>
        <begin position="449"/>
        <end position="474"/>
    </location>
</feature>
<feature type="region of interest" description="Disordered" evidence="5">
    <location>
        <begin position="1"/>
        <end position="104"/>
    </location>
</feature>
<feature type="region of interest" description="Disordered" evidence="5">
    <location>
        <begin position="576"/>
        <end position="606"/>
    </location>
</feature>
<reference evidence="7 8" key="1">
    <citation type="submission" date="2024-02" db="EMBL/GenBank/DDBJ databases">
        <title>De novo assembly and annotation of 12 fungi associated with fruit tree decline syndrome in Ontario, Canada.</title>
        <authorList>
            <person name="Sulman M."/>
            <person name="Ellouze W."/>
            <person name="Ilyukhin E."/>
        </authorList>
    </citation>
    <scope>NUCLEOTIDE SEQUENCE [LARGE SCALE GENOMIC DNA]</scope>
    <source>
        <strain evidence="7 8">M11/M66-122</strain>
    </source>
</reference>
<dbReference type="EMBL" id="JAKJXP020000007">
    <property type="protein sequence ID" value="KAK7756391.1"/>
    <property type="molecule type" value="Genomic_DNA"/>
</dbReference>
<name>A0AAN9UZK9_9PEZI</name>
<dbReference type="PANTHER" id="PTHR11706:SF101">
    <property type="entry name" value="MANGANESE TRANSPORTER SMF1"/>
    <property type="match status" value="1"/>
</dbReference>
<dbReference type="PRINTS" id="PR00447">
    <property type="entry name" value="NATRESASSCMP"/>
</dbReference>
<dbReference type="GO" id="GO:0030026">
    <property type="term" value="P:intracellular manganese ion homeostasis"/>
    <property type="evidence" value="ECO:0007669"/>
    <property type="project" value="TreeGrafter"/>
</dbReference>
<dbReference type="GO" id="GO:0005384">
    <property type="term" value="F:manganese ion transmembrane transporter activity"/>
    <property type="evidence" value="ECO:0007669"/>
    <property type="project" value="TreeGrafter"/>
</dbReference>
<feature type="transmembrane region" description="Helical" evidence="6">
    <location>
        <begin position="629"/>
        <end position="651"/>
    </location>
</feature>
<dbReference type="AlphaFoldDB" id="A0AAN9UZK9"/>
<feature type="compositionally biased region" description="Pro residues" evidence="5">
    <location>
        <begin position="89"/>
        <end position="99"/>
    </location>
</feature>
<organism evidence="7 8">
    <name type="scientific">Diatrype stigma</name>
    <dbReference type="NCBI Taxonomy" id="117547"/>
    <lineage>
        <taxon>Eukaryota</taxon>
        <taxon>Fungi</taxon>
        <taxon>Dikarya</taxon>
        <taxon>Ascomycota</taxon>
        <taxon>Pezizomycotina</taxon>
        <taxon>Sordariomycetes</taxon>
        <taxon>Xylariomycetidae</taxon>
        <taxon>Xylariales</taxon>
        <taxon>Diatrypaceae</taxon>
        <taxon>Diatrype</taxon>
    </lineage>
</organism>
<evidence type="ECO:0000256" key="4">
    <source>
        <dbReference type="ARBA" id="ARBA00023136"/>
    </source>
</evidence>
<feature type="transmembrane region" description="Helical" evidence="6">
    <location>
        <begin position="203"/>
        <end position="228"/>
    </location>
</feature>
<keyword evidence="2 6" id="KW-0812">Transmembrane</keyword>